<proteinExistence type="predicted"/>
<evidence type="ECO:0000256" key="1">
    <source>
        <dbReference type="SAM" id="Phobius"/>
    </source>
</evidence>
<reference evidence="2 3" key="1">
    <citation type="journal article" date="2008" name="Nature">
        <title>The Trichoplax genome and the nature of placozoans.</title>
        <authorList>
            <person name="Srivastava M."/>
            <person name="Begovic E."/>
            <person name="Chapman J."/>
            <person name="Putnam N.H."/>
            <person name="Hellsten U."/>
            <person name="Kawashima T."/>
            <person name="Kuo A."/>
            <person name="Mitros T."/>
            <person name="Salamov A."/>
            <person name="Carpenter M.L."/>
            <person name="Signorovitch A.Y."/>
            <person name="Moreno M.A."/>
            <person name="Kamm K."/>
            <person name="Grimwood J."/>
            <person name="Schmutz J."/>
            <person name="Shapiro H."/>
            <person name="Grigoriev I.V."/>
            <person name="Buss L.W."/>
            <person name="Schierwater B."/>
            <person name="Dellaporta S.L."/>
            <person name="Rokhsar D.S."/>
        </authorList>
    </citation>
    <scope>NUCLEOTIDE SEQUENCE [LARGE SCALE GENOMIC DNA]</scope>
    <source>
        <strain evidence="2 3">Grell-BS-1999</strain>
    </source>
</reference>
<accession>B3SC43</accession>
<dbReference type="Proteomes" id="UP000009022">
    <property type="component" value="Unassembled WGS sequence"/>
</dbReference>
<keyword evidence="1" id="KW-0812">Transmembrane</keyword>
<keyword evidence="3" id="KW-1185">Reference proteome</keyword>
<dbReference type="GeneID" id="6759025"/>
<evidence type="ECO:0000313" key="3">
    <source>
        <dbReference type="Proteomes" id="UP000009022"/>
    </source>
</evidence>
<dbReference type="RefSeq" id="XP_002117813.1">
    <property type="nucleotide sequence ID" value="XM_002117777.1"/>
</dbReference>
<name>B3SC43_TRIAD</name>
<organism evidence="2 3">
    <name type="scientific">Trichoplax adhaerens</name>
    <name type="common">Trichoplax reptans</name>
    <dbReference type="NCBI Taxonomy" id="10228"/>
    <lineage>
        <taxon>Eukaryota</taxon>
        <taxon>Metazoa</taxon>
        <taxon>Placozoa</taxon>
        <taxon>Uniplacotomia</taxon>
        <taxon>Trichoplacea</taxon>
        <taxon>Trichoplacidae</taxon>
        <taxon>Trichoplax</taxon>
    </lineage>
</organism>
<protein>
    <submittedName>
        <fullName evidence="2">Uncharacterized protein</fullName>
    </submittedName>
</protein>
<dbReference type="InParanoid" id="B3SC43"/>
<keyword evidence="1" id="KW-0472">Membrane</keyword>
<evidence type="ECO:0000313" key="2">
    <source>
        <dbReference type="EMBL" id="EDV19789.1"/>
    </source>
</evidence>
<dbReference type="KEGG" id="tad:TRIADDRAFT_61843"/>
<dbReference type="CTD" id="6759025"/>
<feature type="transmembrane region" description="Helical" evidence="1">
    <location>
        <begin position="6"/>
        <end position="28"/>
    </location>
</feature>
<dbReference type="AlphaFoldDB" id="B3SC43"/>
<gene>
    <name evidence="2" type="ORF">TRIADDRAFT_61843</name>
</gene>
<keyword evidence="1" id="KW-1133">Transmembrane helix</keyword>
<dbReference type="EMBL" id="DS985267">
    <property type="protein sequence ID" value="EDV19789.1"/>
    <property type="molecule type" value="Genomic_DNA"/>
</dbReference>
<dbReference type="HOGENOM" id="CLU_712374_0_0_1"/>
<sequence length="388" mass="43823">MATNSIFLSYTILMIAVVVATTPGNARFISSAKRHTLREQPTFIPLGFGRRNLEDIKVSRQSHNSDVLDRRNSESIQQGMPSIMFGKRNSESTQQGIPSITFGKRNSESTQQGIPSITFGKRNSASTQQGIPSITFGKRNSESIQQGIPSITFGKRNGKSIQQGIPSITFGKRNSESIRQNIPPIMFGKRDSKRMEFRMPTLTFSNRDNEPKLYGLPSINLHKRDAWTKQTIVPRDNLLARQLYNYGPEMYTMPEDIAYLTSMTEPSSLDYQLSFAQSTPDSKAFGKYNLPIWNLDSTGLASGGFVDVPTVYLESGNEIPMAMLKRRSSERFTKDMSTSYDQKKKLFLGLPRFGDQDRSAKSALKDELRLINRKREYKQPPPIIYEGK</sequence>